<reference evidence="1" key="1">
    <citation type="submission" date="2023-07" db="EMBL/GenBank/DDBJ databases">
        <title>Black Yeasts Isolated from many extreme environments.</title>
        <authorList>
            <person name="Coleine C."/>
            <person name="Stajich J.E."/>
            <person name="Selbmann L."/>
        </authorList>
    </citation>
    <scope>NUCLEOTIDE SEQUENCE</scope>
    <source>
        <strain evidence="1">CCFEE 5714</strain>
    </source>
</reference>
<gene>
    <name evidence="1" type="ORF">LTR37_002323</name>
</gene>
<organism evidence="1 2">
    <name type="scientific">Vermiconidia calcicola</name>
    <dbReference type="NCBI Taxonomy" id="1690605"/>
    <lineage>
        <taxon>Eukaryota</taxon>
        <taxon>Fungi</taxon>
        <taxon>Dikarya</taxon>
        <taxon>Ascomycota</taxon>
        <taxon>Pezizomycotina</taxon>
        <taxon>Dothideomycetes</taxon>
        <taxon>Dothideomycetidae</taxon>
        <taxon>Mycosphaerellales</taxon>
        <taxon>Extremaceae</taxon>
        <taxon>Vermiconidia</taxon>
    </lineage>
</organism>
<keyword evidence="2" id="KW-1185">Reference proteome</keyword>
<dbReference type="EMBL" id="JAUTXU010000012">
    <property type="protein sequence ID" value="KAK3722751.1"/>
    <property type="molecule type" value="Genomic_DNA"/>
</dbReference>
<protein>
    <submittedName>
        <fullName evidence="1">Uncharacterized protein</fullName>
    </submittedName>
</protein>
<sequence>MPWLNDSLPASPAAQKWKIVLKSALLRRIRADELAGSLRELASRHRAFPNDIARILLSFRARDNGTDDPLLFDYAQLLLQLGLVATNHLLLALLDTSRFLKQPGHEETEQQNAGLPTCEERMFNKLTQMHMSGELTYRARELHDLVHALIRWLHAISEHETAKQLEGGALHSVDAFSFGLYEATASLTITILSNQSFRDVAKQPWWKERRGAVVNEMENFDIHILQWMQSPLGGRFQLLATIPPFLETDPHGRPLFTDQQVLQSIPEMQTVNTKAGLFVWLNACLCSRPMTDDMTILTYLQNRYSGNNQALAVDLLVASFDVLTNALLRKESQHSTHVIRSFICNKVPHLLSIVSGFMAPAMTMEACIQMSFMSITMDALPPISAGSNEVREKLKLTRLEFLQSCALHALITENTISAVLEEPPISLPKVSKYTKDGLLAQCSNNVGRLEPLIDELDSMLGNAGAIAGCVIETINNLCASKDTISLKTVCNMLIKKISALDIIMQYTQPPSLLMSLCSQLNDWIHDQDQTEFTPAYEEFASVLLFVLAAVHRYGLSVSDLGLPNNENFVAKLLQDTTTSKSPHELSEDQGRQLTKWIEGLYATDESGETGGISDEVMRQCPPQDFYLLVPTLFEQSVLACKSGALSTKTFKGGLELLVEPFLLPSLVGGLSWLVKHSWEDHGDADILFQMLVQLLKPSSSSQETRSMHKAILGIIADPLYHSLQGFGQRQPNKKQPTNLMHIIKPYLGLRRTMETNKIEFDDWMSTAEGGLLGCTRSMIKDLVAWVSSVGPTPPPNYTYRLFVEACKLMGVRSVKDALVVELKEQTKNGSGPFALDVCTALASAPLASPQALGAPPSVRDALRLSTGDIQKLLHDSAADVEALVRLGRRVEAQLAMTQVSQLPITLPIQDQATEQVMAELGLTDDALPAGTVDTSMDQIGSLGPDSDMQFSNAELNSVLDQAMNPANPSAQNLANISTDGVALAGARFQSIFDDLDMGLDQGSQQILNTDGSMDLDAGGQQNAEEDIFAGLDMSLGDDFNFS</sequence>
<name>A0ACC3NW48_9PEZI</name>
<comment type="caution">
    <text evidence="1">The sequence shown here is derived from an EMBL/GenBank/DDBJ whole genome shotgun (WGS) entry which is preliminary data.</text>
</comment>
<evidence type="ECO:0000313" key="1">
    <source>
        <dbReference type="EMBL" id="KAK3722751.1"/>
    </source>
</evidence>
<dbReference type="Proteomes" id="UP001281147">
    <property type="component" value="Unassembled WGS sequence"/>
</dbReference>
<evidence type="ECO:0000313" key="2">
    <source>
        <dbReference type="Proteomes" id="UP001281147"/>
    </source>
</evidence>
<proteinExistence type="predicted"/>
<accession>A0ACC3NW48</accession>